<accession>A0AAD8Y534</accession>
<evidence type="ECO:0000313" key="2">
    <source>
        <dbReference type="Proteomes" id="UP001224775"/>
    </source>
</evidence>
<organism evidence="1 2">
    <name type="scientific">Skeletonema marinoi</name>
    <dbReference type="NCBI Taxonomy" id="267567"/>
    <lineage>
        <taxon>Eukaryota</taxon>
        <taxon>Sar</taxon>
        <taxon>Stramenopiles</taxon>
        <taxon>Ochrophyta</taxon>
        <taxon>Bacillariophyta</taxon>
        <taxon>Coscinodiscophyceae</taxon>
        <taxon>Thalassiosirophycidae</taxon>
        <taxon>Thalassiosirales</taxon>
        <taxon>Skeletonemataceae</taxon>
        <taxon>Skeletonema</taxon>
        <taxon>Skeletonema marinoi-dohrnii complex</taxon>
    </lineage>
</organism>
<protein>
    <submittedName>
        <fullName evidence="1">Uncharacterized protein</fullName>
    </submittedName>
</protein>
<dbReference type="AlphaFoldDB" id="A0AAD8Y534"/>
<gene>
    <name evidence="1" type="ORF">QTG54_009613</name>
</gene>
<keyword evidence="2" id="KW-1185">Reference proteome</keyword>
<name>A0AAD8Y534_9STRA</name>
<sequence>MHGWMKSNEITHDRLVEAVELSHELLGAETVVLMTIPFSNNVLTVEDMNVVNRINADIRDIAQGWHLRNSTGVKYVLVQEYGAYLNHIIWSNAKHIGYNVSAPLTMTEEMFDLEGPTFLYDRLETGKQWRPSIAQVCSEQNWLRTEKAKCHRNYLISDGMHICPETLAARYGVAVACLLGCVYNRKSGVDNQQQHDEIDLRACERECNEQFMSVMPVDDSWIDSNTELASFATS</sequence>
<dbReference type="Proteomes" id="UP001224775">
    <property type="component" value="Unassembled WGS sequence"/>
</dbReference>
<evidence type="ECO:0000313" key="1">
    <source>
        <dbReference type="EMBL" id="KAK1739854.1"/>
    </source>
</evidence>
<reference evidence="1" key="1">
    <citation type="submission" date="2023-06" db="EMBL/GenBank/DDBJ databases">
        <title>Survivors Of The Sea: Transcriptome response of Skeletonema marinoi to long-term dormancy.</title>
        <authorList>
            <person name="Pinder M.I.M."/>
            <person name="Kourtchenko O."/>
            <person name="Robertson E.K."/>
            <person name="Larsson T."/>
            <person name="Maumus F."/>
            <person name="Osuna-Cruz C.M."/>
            <person name="Vancaester E."/>
            <person name="Stenow R."/>
            <person name="Vandepoele K."/>
            <person name="Ploug H."/>
            <person name="Bruchert V."/>
            <person name="Godhe A."/>
            <person name="Topel M."/>
        </authorList>
    </citation>
    <scope>NUCLEOTIDE SEQUENCE</scope>
    <source>
        <strain evidence="1">R05AC</strain>
    </source>
</reference>
<comment type="caution">
    <text evidence="1">The sequence shown here is derived from an EMBL/GenBank/DDBJ whole genome shotgun (WGS) entry which is preliminary data.</text>
</comment>
<proteinExistence type="predicted"/>
<dbReference type="EMBL" id="JATAAI010000017">
    <property type="protein sequence ID" value="KAK1739854.1"/>
    <property type="molecule type" value="Genomic_DNA"/>
</dbReference>